<dbReference type="OrthoDB" id="2012261at2759"/>
<keyword evidence="5" id="KW-0812">Transmembrane</keyword>
<dbReference type="InterPro" id="IPR006918">
    <property type="entry name" value="COBRA_pln"/>
</dbReference>
<dbReference type="Pfam" id="PF04833">
    <property type="entry name" value="COBRA"/>
    <property type="match status" value="1"/>
</dbReference>
<dbReference type="OMA" id="FKKGWAF"/>
<reference evidence="9" key="1">
    <citation type="journal article" date="2016" name="Nature">
        <title>The genome of the seagrass Zostera marina reveals angiosperm adaptation to the sea.</title>
        <authorList>
            <person name="Olsen J.L."/>
            <person name="Rouze P."/>
            <person name="Verhelst B."/>
            <person name="Lin Y.-C."/>
            <person name="Bayer T."/>
            <person name="Collen J."/>
            <person name="Dattolo E."/>
            <person name="De Paoli E."/>
            <person name="Dittami S."/>
            <person name="Maumus F."/>
            <person name="Michel G."/>
            <person name="Kersting A."/>
            <person name="Lauritano C."/>
            <person name="Lohaus R."/>
            <person name="Toepel M."/>
            <person name="Tonon T."/>
            <person name="Vanneste K."/>
            <person name="Amirebrahimi M."/>
            <person name="Brakel J."/>
            <person name="Bostroem C."/>
            <person name="Chovatia M."/>
            <person name="Grimwood J."/>
            <person name="Jenkins J.W."/>
            <person name="Jueterbock A."/>
            <person name="Mraz A."/>
            <person name="Stam W.T."/>
            <person name="Tice H."/>
            <person name="Bornberg-Bauer E."/>
            <person name="Green P.J."/>
            <person name="Pearson G.A."/>
            <person name="Procaccini G."/>
            <person name="Duarte C.M."/>
            <person name="Schmutz J."/>
            <person name="Reusch T.B.H."/>
            <person name="Van de Peer Y."/>
        </authorList>
    </citation>
    <scope>NUCLEOTIDE SEQUENCE [LARGE SCALE GENOMIC DNA]</scope>
    <source>
        <strain evidence="9">cv. Finnish</strain>
    </source>
</reference>
<dbReference type="PANTHER" id="PTHR31673">
    <property type="entry name" value="PROTEIN COBRA"/>
    <property type="match status" value="1"/>
</dbReference>
<evidence type="ECO:0000256" key="5">
    <source>
        <dbReference type="SAM" id="Phobius"/>
    </source>
</evidence>
<feature type="chain" id="PRO_5005527675" description="COBRA-like protein" evidence="6">
    <location>
        <begin position="31"/>
        <end position="441"/>
    </location>
</feature>
<dbReference type="InterPro" id="IPR056900">
    <property type="entry name" value="COB_C"/>
</dbReference>
<evidence type="ECO:0000256" key="6">
    <source>
        <dbReference type="SAM" id="SignalP"/>
    </source>
</evidence>
<dbReference type="PIRSF" id="PIRSF038122">
    <property type="entry name" value="COBRA"/>
    <property type="match status" value="1"/>
</dbReference>
<gene>
    <name evidence="8" type="ORF">ZOSMA_20G01350</name>
</gene>
<evidence type="ECO:0000256" key="2">
    <source>
        <dbReference type="ARBA" id="ARBA00022729"/>
    </source>
</evidence>
<dbReference type="Proteomes" id="UP000036987">
    <property type="component" value="Unassembled WGS sequence"/>
</dbReference>
<proteinExistence type="inferred from homology"/>
<comment type="caution">
    <text evidence="8">The sequence shown here is derived from an EMBL/GenBank/DDBJ whole genome shotgun (WGS) entry which is preliminary data.</text>
</comment>
<dbReference type="GO" id="GO:0010215">
    <property type="term" value="P:cellulose microfibril organization"/>
    <property type="evidence" value="ECO:0007669"/>
    <property type="project" value="InterPro"/>
</dbReference>
<dbReference type="EMBL" id="LFYR01000757">
    <property type="protein sequence ID" value="KMZ69656.1"/>
    <property type="molecule type" value="Genomic_DNA"/>
</dbReference>
<comment type="similarity">
    <text evidence="1 4">Belongs to the COBRA family.</text>
</comment>
<dbReference type="GO" id="GO:0052324">
    <property type="term" value="P:plant-type cell wall cellulose biosynthetic process"/>
    <property type="evidence" value="ECO:0000318"/>
    <property type="project" value="GO_Central"/>
</dbReference>
<keyword evidence="5" id="KW-1133">Transmembrane helix</keyword>
<dbReference type="PANTHER" id="PTHR31673:SF23">
    <property type="entry name" value="COBRA-LIKE PROTEIN 4"/>
    <property type="match status" value="1"/>
</dbReference>
<evidence type="ECO:0000313" key="8">
    <source>
        <dbReference type="EMBL" id="KMZ69656.1"/>
    </source>
</evidence>
<evidence type="ECO:0000256" key="4">
    <source>
        <dbReference type="PIRNR" id="PIRNR038122"/>
    </source>
</evidence>
<name>A0A0K9PL28_ZOSMR</name>
<feature type="domain" description="COBRA C-terminal" evidence="7">
    <location>
        <begin position="226"/>
        <end position="414"/>
    </location>
</feature>
<sequence length="441" mass="49728">MEMMMNYYNAAFFSKVLLVFTVMCSHHAMAYDPLDPNGNITLKWDVVQWTGDGYVAMVTMNNFQMFRHIESPGWKLGWAWSKKEVIWSMVGAQATEQGDCSKFKANLPHCCERKPTIVDMLPGVPYNQQIQNCCKGGVVGSYGQDPSSSVSAFQVSVGLAGTTNKTVKLPTNFTLLGPGPGYTCGPAKVVPSTTFLSPDHRRKTQALMTWNVTCTYSQFLASKNPSCCVSFSSFYNDTITPCPKCACGCLNKNCVRSDSKLLSTKGINTPTKDEKPLLQCTFHMCPIRVHWHVKLNYKDYWRVKIAITNFNYRMNYTQWTLVAQHPNLNNVTQVFSFDYKPIVPYQSINDTGMFYGMKYYNDLLMEAGALGNVQSEVLMQKDSNTFTFKKGWAFPRKVYFNGDECLLPSPESYPFLPSHASYGPLSSLTLIIILMLLIFLE</sequence>
<dbReference type="STRING" id="29655.A0A0K9PL28"/>
<feature type="transmembrane region" description="Helical" evidence="5">
    <location>
        <begin position="422"/>
        <end position="440"/>
    </location>
</feature>
<evidence type="ECO:0000313" key="9">
    <source>
        <dbReference type="Proteomes" id="UP000036987"/>
    </source>
</evidence>
<accession>A0A0K9PL28</accession>
<evidence type="ECO:0000256" key="3">
    <source>
        <dbReference type="ARBA" id="ARBA00023180"/>
    </source>
</evidence>
<dbReference type="AlphaFoldDB" id="A0A0K9PL28"/>
<feature type="signal peptide" evidence="6">
    <location>
        <begin position="1"/>
        <end position="30"/>
    </location>
</feature>
<evidence type="ECO:0000259" key="7">
    <source>
        <dbReference type="Pfam" id="PF25079"/>
    </source>
</evidence>
<protein>
    <recommendedName>
        <fullName evidence="4">COBRA-like protein</fullName>
    </recommendedName>
</protein>
<dbReference type="GO" id="GO:0005886">
    <property type="term" value="C:plasma membrane"/>
    <property type="evidence" value="ECO:0000318"/>
    <property type="project" value="GO_Central"/>
</dbReference>
<keyword evidence="2 6" id="KW-0732">Signal</keyword>
<dbReference type="Pfam" id="PF25079">
    <property type="entry name" value="COB_C"/>
    <property type="match status" value="1"/>
</dbReference>
<organism evidence="8 9">
    <name type="scientific">Zostera marina</name>
    <name type="common">Eelgrass</name>
    <dbReference type="NCBI Taxonomy" id="29655"/>
    <lineage>
        <taxon>Eukaryota</taxon>
        <taxon>Viridiplantae</taxon>
        <taxon>Streptophyta</taxon>
        <taxon>Embryophyta</taxon>
        <taxon>Tracheophyta</taxon>
        <taxon>Spermatophyta</taxon>
        <taxon>Magnoliopsida</taxon>
        <taxon>Liliopsida</taxon>
        <taxon>Zosteraceae</taxon>
        <taxon>Zostera</taxon>
    </lineage>
</organism>
<keyword evidence="9" id="KW-1185">Reference proteome</keyword>
<keyword evidence="3" id="KW-0325">Glycoprotein</keyword>
<evidence type="ECO:0000256" key="1">
    <source>
        <dbReference type="ARBA" id="ARBA00005507"/>
    </source>
</evidence>
<keyword evidence="5" id="KW-0472">Membrane</keyword>